<evidence type="ECO:0000256" key="2">
    <source>
        <dbReference type="ARBA" id="ARBA00022723"/>
    </source>
</evidence>
<dbReference type="GO" id="GO:0046872">
    <property type="term" value="F:metal ion binding"/>
    <property type="evidence" value="ECO:0007669"/>
    <property type="project" value="UniProtKB-KW"/>
</dbReference>
<dbReference type="CDD" id="cd10551">
    <property type="entry name" value="PsrB"/>
    <property type="match status" value="1"/>
</dbReference>
<dbReference type="SUPFAM" id="SSF54862">
    <property type="entry name" value="4Fe-4S ferredoxins"/>
    <property type="match status" value="1"/>
</dbReference>
<dbReference type="PROSITE" id="PS00198">
    <property type="entry name" value="4FE4S_FER_1"/>
    <property type="match status" value="1"/>
</dbReference>
<reference evidence="6 7" key="1">
    <citation type="submission" date="2013-12" db="EMBL/GenBank/DDBJ databases">
        <authorList>
            <consortium name="DOE Joint Genome Institute"/>
            <person name="Muyzer G."/>
            <person name="Huntemann M."/>
            <person name="Han J."/>
            <person name="Chen A."/>
            <person name="Kyrpides N."/>
            <person name="Mavromatis K."/>
            <person name="Markowitz V."/>
            <person name="Palaniappan K."/>
            <person name="Ivanova N."/>
            <person name="Schaumberg A."/>
            <person name="Pati A."/>
            <person name="Liolios K."/>
            <person name="Nordberg H.P."/>
            <person name="Cantor M.N."/>
            <person name="Hua S.X."/>
            <person name="Woyke T."/>
        </authorList>
    </citation>
    <scope>NUCLEOTIDE SEQUENCE [LARGE SCALE GENOMIC DNA]</scope>
    <source>
        <strain evidence="6 7">ARh 1</strain>
    </source>
</reference>
<evidence type="ECO:0000256" key="3">
    <source>
        <dbReference type="ARBA" id="ARBA00023004"/>
    </source>
</evidence>
<dbReference type="KEGG" id="tti:THITH_03010"/>
<dbReference type="Pfam" id="PF13247">
    <property type="entry name" value="Fer4_11"/>
    <property type="match status" value="1"/>
</dbReference>
<gene>
    <name evidence="6" type="ORF">THITH_03010</name>
</gene>
<keyword evidence="7" id="KW-1185">Reference proteome</keyword>
<keyword evidence="1" id="KW-0004">4Fe-4S</keyword>
<evidence type="ECO:0000313" key="7">
    <source>
        <dbReference type="Proteomes" id="UP000005289"/>
    </source>
</evidence>
<protein>
    <submittedName>
        <fullName evidence="6">4Fe-4S ferredoxin</fullName>
    </submittedName>
</protein>
<keyword evidence="3" id="KW-0408">Iron</keyword>
<dbReference type="InterPro" id="IPR017896">
    <property type="entry name" value="4Fe4S_Fe-S-bd"/>
</dbReference>
<proteinExistence type="predicted"/>
<evidence type="ECO:0000259" key="5">
    <source>
        <dbReference type="PROSITE" id="PS51379"/>
    </source>
</evidence>
<organism evidence="6 7">
    <name type="scientific">Thioalkalivibrio paradoxus ARh 1</name>
    <dbReference type="NCBI Taxonomy" id="713585"/>
    <lineage>
        <taxon>Bacteria</taxon>
        <taxon>Pseudomonadati</taxon>
        <taxon>Pseudomonadota</taxon>
        <taxon>Gammaproteobacteria</taxon>
        <taxon>Chromatiales</taxon>
        <taxon>Ectothiorhodospiraceae</taxon>
        <taxon>Thioalkalivibrio</taxon>
    </lineage>
</organism>
<dbReference type="Pfam" id="PF12797">
    <property type="entry name" value="Fer4_2"/>
    <property type="match status" value="1"/>
</dbReference>
<dbReference type="InterPro" id="IPR017900">
    <property type="entry name" value="4Fe4S_Fe_S_CS"/>
</dbReference>
<dbReference type="AlphaFoldDB" id="W0DK93"/>
<sequence length="180" mass="19995">MRVYAMVIDTNLCIGCGDCVVACKTENKLPAGLNRDWVVEATRGRYPDLTTEFRSERCNHCTHATCVHACPTGATYLWQNTNIVLVEPNKCTGCKACIVACPYDARLIMTPSGYVDKCTFCHHRVEKGDDPACVSACPTRCMHFGLLSDPQSTVSRLLATRRHKALLEETGNEPQVYYLT</sequence>
<dbReference type="HOGENOM" id="CLU_043374_1_2_6"/>
<dbReference type="PROSITE" id="PS51379">
    <property type="entry name" value="4FE4S_FER_2"/>
    <property type="match status" value="3"/>
</dbReference>
<feature type="domain" description="4Fe-4S ferredoxin-type" evidence="5">
    <location>
        <begin position="49"/>
        <end position="80"/>
    </location>
</feature>
<dbReference type="Gene3D" id="3.30.70.20">
    <property type="match status" value="2"/>
</dbReference>
<dbReference type="PANTHER" id="PTHR43177:SF3">
    <property type="entry name" value="PROTEIN NRFC HOMOLOG"/>
    <property type="match status" value="1"/>
</dbReference>
<keyword evidence="4" id="KW-0411">Iron-sulfur</keyword>
<dbReference type="InterPro" id="IPR050954">
    <property type="entry name" value="ET_IronSulfur_Cluster-Binding"/>
</dbReference>
<evidence type="ECO:0000256" key="4">
    <source>
        <dbReference type="ARBA" id="ARBA00023014"/>
    </source>
</evidence>
<feature type="domain" description="4Fe-4S ferredoxin-type" evidence="5">
    <location>
        <begin position="82"/>
        <end position="112"/>
    </location>
</feature>
<evidence type="ECO:0000313" key="6">
    <source>
        <dbReference type="EMBL" id="AHE97418.1"/>
    </source>
</evidence>
<keyword evidence="2" id="KW-0479">Metal-binding</keyword>
<dbReference type="Proteomes" id="UP000005289">
    <property type="component" value="Chromosome"/>
</dbReference>
<dbReference type="GO" id="GO:0051539">
    <property type="term" value="F:4 iron, 4 sulfur cluster binding"/>
    <property type="evidence" value="ECO:0007669"/>
    <property type="project" value="UniProtKB-KW"/>
</dbReference>
<name>W0DK93_9GAMM</name>
<dbReference type="OrthoDB" id="9779457at2"/>
<dbReference type="STRING" id="713585.THITH_03010"/>
<dbReference type="EMBL" id="CP007029">
    <property type="protein sequence ID" value="AHE97418.1"/>
    <property type="molecule type" value="Genomic_DNA"/>
</dbReference>
<dbReference type="RefSeq" id="WP_006745995.1">
    <property type="nucleotide sequence ID" value="NZ_CP007029.1"/>
</dbReference>
<accession>W0DK93</accession>
<dbReference type="PANTHER" id="PTHR43177">
    <property type="entry name" value="PROTEIN NRFC"/>
    <property type="match status" value="1"/>
</dbReference>
<evidence type="ECO:0000256" key="1">
    <source>
        <dbReference type="ARBA" id="ARBA00022485"/>
    </source>
</evidence>
<feature type="domain" description="4Fe-4S ferredoxin-type" evidence="5">
    <location>
        <begin position="4"/>
        <end position="34"/>
    </location>
</feature>